<comment type="subcellular location">
    <subcellularLocation>
        <location evidence="1 9">Cell inner membrane</location>
        <topology evidence="1 9">Multi-pass membrane protein</topology>
    </subcellularLocation>
</comment>
<evidence type="ECO:0000256" key="6">
    <source>
        <dbReference type="ARBA" id="ARBA00022989"/>
    </source>
</evidence>
<feature type="transmembrane region" description="Helical" evidence="9">
    <location>
        <begin position="175"/>
        <end position="196"/>
    </location>
</feature>
<keyword evidence="7 9" id="KW-0472">Membrane</keyword>
<protein>
    <recommendedName>
        <fullName evidence="9">TRAP transporter small permease protein</fullName>
    </recommendedName>
</protein>
<keyword evidence="3" id="KW-1003">Cell membrane</keyword>
<reference evidence="12 13" key="1">
    <citation type="submission" date="2016-08" db="EMBL/GenBank/DDBJ databases">
        <authorList>
            <person name="Seilhamer J.J."/>
        </authorList>
    </citation>
    <scope>NUCLEOTIDE SEQUENCE [LARGE SCALE GENOMIC DNA]</scope>
    <source>
        <strain evidence="12 13">PH27A</strain>
    </source>
</reference>
<evidence type="ECO:0000256" key="5">
    <source>
        <dbReference type="ARBA" id="ARBA00022692"/>
    </source>
</evidence>
<dbReference type="OrthoDB" id="8559033at2"/>
<dbReference type="Pfam" id="PF04290">
    <property type="entry name" value="DctQ"/>
    <property type="match status" value="1"/>
</dbReference>
<dbReference type="Proteomes" id="UP000094291">
    <property type="component" value="Unassembled WGS sequence"/>
</dbReference>
<comment type="similarity">
    <text evidence="8 9">Belongs to the TRAP transporter small permease family.</text>
</comment>
<evidence type="ECO:0000256" key="9">
    <source>
        <dbReference type="RuleBase" id="RU369079"/>
    </source>
</evidence>
<sequence>MTDPHSPKSQHSATSHQHIAPSDELSYSPEFEHTPEKTDLSDTTWVDRWVEKGGQICAWLVLIAMLISVYEVIMRYAFDSPTTWVHETTTFLVASIFALGGPYTLARNRHIQITLLQDAVGPRSRHIMKVLQWLLGIGFCVAIGYACWVLAWKATHTPMGDWRLQTSGSSWNSPLPAYTKIMLLLAVVVMSVQMLARGPGLLRRRSGGNA</sequence>
<feature type="compositionally biased region" description="Polar residues" evidence="10">
    <location>
        <begin position="7"/>
        <end position="17"/>
    </location>
</feature>
<evidence type="ECO:0000256" key="4">
    <source>
        <dbReference type="ARBA" id="ARBA00022519"/>
    </source>
</evidence>
<feature type="transmembrane region" description="Helical" evidence="9">
    <location>
        <begin position="84"/>
        <end position="106"/>
    </location>
</feature>
<gene>
    <name evidence="12" type="ORF">BFW38_06530</name>
</gene>
<dbReference type="GO" id="GO:0022857">
    <property type="term" value="F:transmembrane transporter activity"/>
    <property type="evidence" value="ECO:0007669"/>
    <property type="project" value="UniProtKB-UniRule"/>
</dbReference>
<evidence type="ECO:0000256" key="7">
    <source>
        <dbReference type="ARBA" id="ARBA00023136"/>
    </source>
</evidence>
<evidence type="ECO:0000313" key="13">
    <source>
        <dbReference type="Proteomes" id="UP000094291"/>
    </source>
</evidence>
<evidence type="ECO:0000256" key="3">
    <source>
        <dbReference type="ARBA" id="ARBA00022475"/>
    </source>
</evidence>
<comment type="subunit">
    <text evidence="9">The complex comprises the extracytoplasmic solute receptor protein and the two transmembrane proteins.</text>
</comment>
<dbReference type="InterPro" id="IPR007387">
    <property type="entry name" value="TRAP_DctQ"/>
</dbReference>
<accession>A0A1E2V8B7</accession>
<evidence type="ECO:0000256" key="1">
    <source>
        <dbReference type="ARBA" id="ARBA00004429"/>
    </source>
</evidence>
<dbReference type="RefSeq" id="WP_068997666.1">
    <property type="nucleotide sequence ID" value="NZ_MDTQ01000001.1"/>
</dbReference>
<evidence type="ECO:0000256" key="2">
    <source>
        <dbReference type="ARBA" id="ARBA00022448"/>
    </source>
</evidence>
<dbReference type="InterPro" id="IPR055348">
    <property type="entry name" value="DctQ"/>
</dbReference>
<feature type="domain" description="Tripartite ATP-independent periplasmic transporters DctQ component" evidence="11">
    <location>
        <begin position="65"/>
        <end position="193"/>
    </location>
</feature>
<proteinExistence type="inferred from homology"/>
<evidence type="ECO:0000256" key="10">
    <source>
        <dbReference type="SAM" id="MobiDB-lite"/>
    </source>
</evidence>
<evidence type="ECO:0000259" key="11">
    <source>
        <dbReference type="Pfam" id="PF04290"/>
    </source>
</evidence>
<dbReference type="AlphaFoldDB" id="A0A1E2V8B7"/>
<evidence type="ECO:0000256" key="8">
    <source>
        <dbReference type="ARBA" id="ARBA00038436"/>
    </source>
</evidence>
<keyword evidence="5 9" id="KW-0812">Transmembrane</keyword>
<keyword evidence="2 9" id="KW-0813">Transport</keyword>
<comment type="caution">
    <text evidence="12">The sequence shown here is derived from an EMBL/GenBank/DDBJ whole genome shotgun (WGS) entry which is preliminary data.</text>
</comment>
<comment type="function">
    <text evidence="9">Part of the tripartite ATP-independent periplasmic (TRAP) transport system.</text>
</comment>
<feature type="transmembrane region" description="Helical" evidence="9">
    <location>
        <begin position="133"/>
        <end position="155"/>
    </location>
</feature>
<evidence type="ECO:0000313" key="12">
    <source>
        <dbReference type="EMBL" id="ODC03250.1"/>
    </source>
</evidence>
<dbReference type="GO" id="GO:0005886">
    <property type="term" value="C:plasma membrane"/>
    <property type="evidence" value="ECO:0007669"/>
    <property type="project" value="UniProtKB-SubCell"/>
</dbReference>
<organism evidence="12 13">
    <name type="scientific">Terasakiispira papahanaumokuakeensis</name>
    <dbReference type="NCBI Taxonomy" id="197479"/>
    <lineage>
        <taxon>Bacteria</taxon>
        <taxon>Pseudomonadati</taxon>
        <taxon>Pseudomonadota</taxon>
        <taxon>Gammaproteobacteria</taxon>
        <taxon>Oceanospirillales</taxon>
        <taxon>Terasakiispira</taxon>
    </lineage>
</organism>
<feature type="transmembrane region" description="Helical" evidence="9">
    <location>
        <begin position="56"/>
        <end position="78"/>
    </location>
</feature>
<keyword evidence="13" id="KW-1185">Reference proteome</keyword>
<dbReference type="STRING" id="197479.BFW38_06530"/>
<keyword evidence="6 9" id="KW-1133">Transmembrane helix</keyword>
<name>A0A1E2V8B7_9GAMM</name>
<feature type="region of interest" description="Disordered" evidence="10">
    <location>
        <begin position="1"/>
        <end position="21"/>
    </location>
</feature>
<dbReference type="EMBL" id="MDTQ01000001">
    <property type="protein sequence ID" value="ODC03250.1"/>
    <property type="molecule type" value="Genomic_DNA"/>
</dbReference>
<keyword evidence="4 9" id="KW-0997">Cell inner membrane</keyword>
<dbReference type="PANTHER" id="PTHR35011">
    <property type="entry name" value="2,3-DIKETO-L-GULONATE TRAP TRANSPORTER SMALL PERMEASE PROTEIN YIAM"/>
    <property type="match status" value="1"/>
</dbReference>